<dbReference type="InterPro" id="IPR008266">
    <property type="entry name" value="Tyr_kinase_AS"/>
</dbReference>
<dbReference type="CDD" id="cd14014">
    <property type="entry name" value="STKc_PknB_like"/>
    <property type="match status" value="1"/>
</dbReference>
<feature type="transmembrane region" description="Helical" evidence="5">
    <location>
        <begin position="560"/>
        <end position="578"/>
    </location>
</feature>
<keyword evidence="1" id="KW-0808">Transferase</keyword>
<dbReference type="SUPFAM" id="SSF81606">
    <property type="entry name" value="PP2C-like"/>
    <property type="match status" value="1"/>
</dbReference>
<keyword evidence="2" id="KW-0547">Nucleotide-binding</keyword>
<keyword evidence="5" id="KW-1133">Transmembrane helix</keyword>
<name>A0ABT1MT21_9RHOB</name>
<evidence type="ECO:0000256" key="4">
    <source>
        <dbReference type="ARBA" id="ARBA00022840"/>
    </source>
</evidence>
<gene>
    <name evidence="8" type="ORF">MLD63_13595</name>
</gene>
<evidence type="ECO:0000256" key="3">
    <source>
        <dbReference type="ARBA" id="ARBA00022777"/>
    </source>
</evidence>
<dbReference type="SUPFAM" id="SSF56112">
    <property type="entry name" value="Protein kinase-like (PK-like)"/>
    <property type="match status" value="1"/>
</dbReference>
<dbReference type="InterPro" id="IPR001932">
    <property type="entry name" value="PPM-type_phosphatase-like_dom"/>
</dbReference>
<evidence type="ECO:0000313" key="9">
    <source>
        <dbReference type="Proteomes" id="UP001203945"/>
    </source>
</evidence>
<dbReference type="PROSITE" id="PS51746">
    <property type="entry name" value="PPM_2"/>
    <property type="match status" value="1"/>
</dbReference>
<keyword evidence="3 8" id="KW-0418">Kinase</keyword>
<evidence type="ECO:0000256" key="2">
    <source>
        <dbReference type="ARBA" id="ARBA00022741"/>
    </source>
</evidence>
<comment type="caution">
    <text evidence="8">The sequence shown here is derived from an EMBL/GenBank/DDBJ whole genome shotgun (WGS) entry which is preliminary data.</text>
</comment>
<dbReference type="EMBL" id="JAKZEU010000004">
    <property type="protein sequence ID" value="MCQ0971453.1"/>
    <property type="molecule type" value="Genomic_DNA"/>
</dbReference>
<dbReference type="InterPro" id="IPR036457">
    <property type="entry name" value="PPM-type-like_dom_sf"/>
</dbReference>
<organism evidence="8 9">
    <name type="scientific">Paracoccus albicereus</name>
    <dbReference type="NCBI Taxonomy" id="2922394"/>
    <lineage>
        <taxon>Bacteria</taxon>
        <taxon>Pseudomonadati</taxon>
        <taxon>Pseudomonadota</taxon>
        <taxon>Alphaproteobacteria</taxon>
        <taxon>Rhodobacterales</taxon>
        <taxon>Paracoccaceae</taxon>
        <taxon>Paracoccus</taxon>
    </lineage>
</organism>
<feature type="domain" description="PPM-type phosphatase" evidence="7">
    <location>
        <begin position="15"/>
        <end position="244"/>
    </location>
</feature>
<sequence length="581" mass="63584">MPKDTHQIADGPVILVGRYSAAGRKPSNQDAVGAVVPSGRTLTYKGAAFAMADGISTSPVAREAAEAATRAILSDYYCTSDAWTVRTAASRVITATNAWLYGQGKRIGVADREAGYVCTIALLILKGRIAHVFHAGDSRIWRVFGATMEPLTHDHRIRVSDREGYLGRALGADRDIEIDYRSLNLTPGDIFVMTTDGVHDWIEPSEAADLIRNAEDLDQAAERIAKAALDRGSDDNLTVQIIRADALPAPGPDALPTEMGDLPVLAAPAPGADVDGLRVLREIHATDRSRIFLTAAPDGSKVALKIPSTEIVADPIALRRFMMEEWIARRIGSPHVLRAVEPPLPRTALYVATEWIEGRSLRQWMRDTGPAGIVTTRDIVGQLIHGLRAFHRREMLHQDLRPENVMIDGNGTVRIIDFGSTWVAGVEEISPDTGIGAALGTYQYTAPEYLTGDAISWRSDLYSLGTIAYELLTGRLPYGAEAAKVRSRRDAMRLNYRAATADPSAHVPPWMDSALRRAVHPDPLRRHHALSEFLAELRAPSARTRAEHHRPLMERDPVRFWQAVSAILVLILIAALAWPGP</sequence>
<protein>
    <submittedName>
        <fullName evidence="8">Bifunctional protein-serine/threonine kinase/phosphatase</fullName>
    </submittedName>
</protein>
<dbReference type="Pfam" id="PF00069">
    <property type="entry name" value="Pkinase"/>
    <property type="match status" value="1"/>
</dbReference>
<evidence type="ECO:0000313" key="8">
    <source>
        <dbReference type="EMBL" id="MCQ0971453.1"/>
    </source>
</evidence>
<evidence type="ECO:0000259" key="7">
    <source>
        <dbReference type="PROSITE" id="PS51746"/>
    </source>
</evidence>
<dbReference type="PANTHER" id="PTHR43289">
    <property type="entry name" value="MITOGEN-ACTIVATED PROTEIN KINASE KINASE KINASE 20-RELATED"/>
    <property type="match status" value="1"/>
</dbReference>
<dbReference type="Proteomes" id="UP001203945">
    <property type="component" value="Unassembled WGS sequence"/>
</dbReference>
<dbReference type="InterPro" id="IPR011009">
    <property type="entry name" value="Kinase-like_dom_sf"/>
</dbReference>
<accession>A0ABT1MT21</accession>
<dbReference type="Pfam" id="PF13672">
    <property type="entry name" value="PP2C_2"/>
    <property type="match status" value="1"/>
</dbReference>
<keyword evidence="5" id="KW-0812">Transmembrane</keyword>
<dbReference type="InterPro" id="IPR000719">
    <property type="entry name" value="Prot_kinase_dom"/>
</dbReference>
<evidence type="ECO:0000256" key="5">
    <source>
        <dbReference type="SAM" id="Phobius"/>
    </source>
</evidence>
<feature type="domain" description="Protein kinase" evidence="6">
    <location>
        <begin position="277"/>
        <end position="552"/>
    </location>
</feature>
<proteinExistence type="predicted"/>
<keyword evidence="9" id="KW-1185">Reference proteome</keyword>
<dbReference type="RefSeq" id="WP_255330448.1">
    <property type="nucleotide sequence ID" value="NZ_JAKZEU010000004.1"/>
</dbReference>
<evidence type="ECO:0000259" key="6">
    <source>
        <dbReference type="PROSITE" id="PS50011"/>
    </source>
</evidence>
<keyword evidence="5" id="KW-0472">Membrane</keyword>
<dbReference type="SMART" id="SM00331">
    <property type="entry name" value="PP2C_SIG"/>
    <property type="match status" value="1"/>
</dbReference>
<dbReference type="PROSITE" id="PS00109">
    <property type="entry name" value="PROTEIN_KINASE_TYR"/>
    <property type="match status" value="1"/>
</dbReference>
<dbReference type="Gene3D" id="1.10.510.10">
    <property type="entry name" value="Transferase(Phosphotransferase) domain 1"/>
    <property type="match status" value="1"/>
</dbReference>
<dbReference type="GO" id="GO:0016301">
    <property type="term" value="F:kinase activity"/>
    <property type="evidence" value="ECO:0007669"/>
    <property type="project" value="UniProtKB-KW"/>
</dbReference>
<dbReference type="CDD" id="cd00143">
    <property type="entry name" value="PP2Cc"/>
    <property type="match status" value="1"/>
</dbReference>
<reference evidence="8 9" key="1">
    <citation type="submission" date="2022-03" db="EMBL/GenBank/DDBJ databases">
        <authorList>
            <person name="He Y."/>
        </authorList>
    </citation>
    <scope>NUCLEOTIDE SEQUENCE [LARGE SCALE GENOMIC DNA]</scope>
    <source>
        <strain evidence="8 9">TK19116</strain>
    </source>
</reference>
<keyword evidence="4" id="KW-0067">ATP-binding</keyword>
<dbReference type="SMART" id="SM00332">
    <property type="entry name" value="PP2Cc"/>
    <property type="match status" value="1"/>
</dbReference>
<dbReference type="PANTHER" id="PTHR43289:SF6">
    <property type="entry name" value="SERINE_THREONINE-PROTEIN KINASE NEKL-3"/>
    <property type="match status" value="1"/>
</dbReference>
<dbReference type="PROSITE" id="PS50011">
    <property type="entry name" value="PROTEIN_KINASE_DOM"/>
    <property type="match status" value="1"/>
</dbReference>
<evidence type="ECO:0000256" key="1">
    <source>
        <dbReference type="ARBA" id="ARBA00022679"/>
    </source>
</evidence>
<dbReference type="Gene3D" id="3.60.40.10">
    <property type="entry name" value="PPM-type phosphatase domain"/>
    <property type="match status" value="1"/>
</dbReference>